<organism evidence="2 3">
    <name type="scientific">Streptomyces justiciae</name>
    <dbReference type="NCBI Taxonomy" id="2780140"/>
    <lineage>
        <taxon>Bacteria</taxon>
        <taxon>Bacillati</taxon>
        <taxon>Actinomycetota</taxon>
        <taxon>Actinomycetes</taxon>
        <taxon>Kitasatosporales</taxon>
        <taxon>Streptomycetaceae</taxon>
        <taxon>Streptomyces</taxon>
    </lineage>
</organism>
<protein>
    <recommendedName>
        <fullName evidence="4">Secreted protein</fullName>
    </recommendedName>
</protein>
<dbReference type="EMBL" id="JAVTLL010000001">
    <property type="protein sequence ID" value="MDT7839561.1"/>
    <property type="molecule type" value="Genomic_DNA"/>
</dbReference>
<feature type="chain" id="PRO_5045253441" description="Secreted protein" evidence="1">
    <location>
        <begin position="37"/>
        <end position="155"/>
    </location>
</feature>
<dbReference type="Proteomes" id="UP001257948">
    <property type="component" value="Unassembled WGS sequence"/>
</dbReference>
<evidence type="ECO:0008006" key="4">
    <source>
        <dbReference type="Google" id="ProtNLM"/>
    </source>
</evidence>
<sequence length="155" mass="16716">MSQHVKFRATRWITTAAMTVGLGVAVPMAVAPTASAAATAGCSGTLIDQINHYDYSVSSHPHVATTYLYWDGTYNCARSVKAGSYYGVSSRMNLDLWSKAGGHDNDNGNFSYEAGPVKVNGRNTCINFELDMWKPNGGANFLQDHVPPSGYFHCG</sequence>
<keyword evidence="3" id="KW-1185">Reference proteome</keyword>
<evidence type="ECO:0000313" key="2">
    <source>
        <dbReference type="EMBL" id="MDT7839561.1"/>
    </source>
</evidence>
<evidence type="ECO:0000313" key="3">
    <source>
        <dbReference type="Proteomes" id="UP001257948"/>
    </source>
</evidence>
<dbReference type="RefSeq" id="WP_194081177.1">
    <property type="nucleotide sequence ID" value="NZ_JADDXU010000008.1"/>
</dbReference>
<accession>A0ABU3LL79</accession>
<feature type="signal peptide" evidence="1">
    <location>
        <begin position="1"/>
        <end position="36"/>
    </location>
</feature>
<evidence type="ECO:0000256" key="1">
    <source>
        <dbReference type="SAM" id="SignalP"/>
    </source>
</evidence>
<keyword evidence="1" id="KW-0732">Signal</keyword>
<gene>
    <name evidence="2" type="ORF">RQC66_02325</name>
</gene>
<name>A0ABU3LL79_9ACTN</name>
<reference evidence="3" key="1">
    <citation type="submission" date="2023-07" db="EMBL/GenBank/DDBJ databases">
        <title>Draft genome sequence of the endophytic actinobacterium Streptomyces justiciae WPN32, a potential antibiotic producer.</title>
        <authorList>
            <person name="Yasawong M."/>
            <person name="Pana W."/>
            <person name="Ganta P."/>
            <person name="Santapan N."/>
            <person name="Songngamsuk T."/>
            <person name="Phatcharaharikarn M."/>
            <person name="Kerdtoob S."/>
            <person name="Nantapong N."/>
        </authorList>
    </citation>
    <scope>NUCLEOTIDE SEQUENCE [LARGE SCALE GENOMIC DNA]</scope>
    <source>
        <strain evidence="3">WPN32</strain>
    </source>
</reference>
<proteinExistence type="predicted"/>
<comment type="caution">
    <text evidence="2">The sequence shown here is derived from an EMBL/GenBank/DDBJ whole genome shotgun (WGS) entry which is preliminary data.</text>
</comment>